<dbReference type="AlphaFoldDB" id="A0AA36NC23"/>
<dbReference type="EMBL" id="CAUJNA010003372">
    <property type="protein sequence ID" value="CAJ1400489.1"/>
    <property type="molecule type" value="Genomic_DNA"/>
</dbReference>
<comment type="caution">
    <text evidence="1">The sequence shown here is derived from an EMBL/GenBank/DDBJ whole genome shotgun (WGS) entry which is preliminary data.</text>
</comment>
<dbReference type="Proteomes" id="UP001178507">
    <property type="component" value="Unassembled WGS sequence"/>
</dbReference>
<evidence type="ECO:0000313" key="2">
    <source>
        <dbReference type="Proteomes" id="UP001178507"/>
    </source>
</evidence>
<evidence type="ECO:0000313" key="1">
    <source>
        <dbReference type="EMBL" id="CAJ1400489.1"/>
    </source>
</evidence>
<reference evidence="1" key="1">
    <citation type="submission" date="2023-08" db="EMBL/GenBank/DDBJ databases">
        <authorList>
            <person name="Chen Y."/>
            <person name="Shah S."/>
            <person name="Dougan E. K."/>
            <person name="Thang M."/>
            <person name="Chan C."/>
        </authorList>
    </citation>
    <scope>NUCLEOTIDE SEQUENCE</scope>
</reference>
<protein>
    <submittedName>
        <fullName evidence="1">Uncharacterized protein</fullName>
    </submittedName>
</protein>
<gene>
    <name evidence="1" type="ORF">EVOR1521_LOCUS23815</name>
</gene>
<proteinExistence type="predicted"/>
<name>A0AA36NC23_9DINO</name>
<keyword evidence="2" id="KW-1185">Reference proteome</keyword>
<organism evidence="1 2">
    <name type="scientific">Effrenium voratum</name>
    <dbReference type="NCBI Taxonomy" id="2562239"/>
    <lineage>
        <taxon>Eukaryota</taxon>
        <taxon>Sar</taxon>
        <taxon>Alveolata</taxon>
        <taxon>Dinophyceae</taxon>
        <taxon>Suessiales</taxon>
        <taxon>Symbiodiniaceae</taxon>
        <taxon>Effrenium</taxon>
    </lineage>
</organism>
<dbReference type="PROSITE" id="PS51257">
    <property type="entry name" value="PROKAR_LIPOPROTEIN"/>
    <property type="match status" value="1"/>
</dbReference>
<sequence>MIYRSSVQTSYYITGSFSCWEPVKMQVEAEGVYAFTMVLGENRWESFQIWEDGDSNKVLHPGTHWADQDAAVLGPSPQKLCGRFATWRLCGKPTKVRLLNEEQARELDVDFSSEEMRTYVGDVEFRLLTAFPGDYQPEGLEDGEAPVVDQDPQLLGMPGDCYRVWLRLGGKYRRVEWQKLSGTKAEVPIAASYYLAGDFNFWDFQPLEEEASSGKLRAFHAEVQLRSSEDVFQVVRNKDWDQAFYPEGDTEQLRGPDGCGTAKGWRLPGKAGDVFRIRFTRTLPSSGADEKHISWTLQRSGKLAVSQEVALRRSYCIVGSWTSFVSREPMTFEASAWVAEVTVGSTGREFFQLLLDGNWLAAVYPNADEADFQQPGHAICGPDSRGAGRFWRLEENLTVGDKVRVILEVDGAAMPKSLRWQRP</sequence>
<accession>A0AA36NC23</accession>